<accession>A0A7X6MH33</accession>
<reference evidence="10 11" key="1">
    <citation type="submission" date="2020-04" db="EMBL/GenBank/DDBJ databases">
        <title>MicrobeNet Type strains.</title>
        <authorList>
            <person name="Nicholson A.C."/>
        </authorList>
    </citation>
    <scope>NUCLEOTIDE SEQUENCE [LARGE SCALE GENOMIC DNA]</scope>
    <source>
        <strain evidence="10 11">ATCC 23612</strain>
    </source>
</reference>
<evidence type="ECO:0000256" key="8">
    <source>
        <dbReference type="SAM" id="Phobius"/>
    </source>
</evidence>
<dbReference type="GO" id="GO:0005886">
    <property type="term" value="C:plasma membrane"/>
    <property type="evidence" value="ECO:0007669"/>
    <property type="project" value="UniProtKB-SubCell"/>
</dbReference>
<evidence type="ECO:0000256" key="7">
    <source>
        <dbReference type="SAM" id="MobiDB-lite"/>
    </source>
</evidence>
<organism evidence="10 11">
    <name type="scientific">Nocardiopsis alborubida</name>
    <dbReference type="NCBI Taxonomy" id="146802"/>
    <lineage>
        <taxon>Bacteria</taxon>
        <taxon>Bacillati</taxon>
        <taxon>Actinomycetota</taxon>
        <taxon>Actinomycetes</taxon>
        <taxon>Streptosporangiales</taxon>
        <taxon>Nocardiopsidaceae</taxon>
        <taxon>Nocardiopsis</taxon>
    </lineage>
</organism>
<feature type="transmembrane region" description="Helical" evidence="8">
    <location>
        <begin position="130"/>
        <end position="156"/>
    </location>
</feature>
<evidence type="ECO:0000259" key="9">
    <source>
        <dbReference type="Pfam" id="PF02554"/>
    </source>
</evidence>
<evidence type="ECO:0000256" key="1">
    <source>
        <dbReference type="ARBA" id="ARBA00004651"/>
    </source>
</evidence>
<feature type="transmembrane region" description="Helical" evidence="8">
    <location>
        <begin position="398"/>
        <end position="418"/>
    </location>
</feature>
<feature type="transmembrane region" description="Helical" evidence="8">
    <location>
        <begin position="540"/>
        <end position="562"/>
    </location>
</feature>
<dbReference type="RefSeq" id="WP_061079120.1">
    <property type="nucleotide sequence ID" value="NZ_JAAXPG010000015.1"/>
</dbReference>
<dbReference type="PANTHER" id="PTHR30252">
    <property type="entry name" value="INNER MEMBRANE PEPTIDE TRANSPORTER"/>
    <property type="match status" value="1"/>
</dbReference>
<comment type="subcellular location">
    <subcellularLocation>
        <location evidence="1">Cell membrane</location>
        <topology evidence="1">Multi-pass membrane protein</topology>
    </subcellularLocation>
</comment>
<feature type="transmembrane region" description="Helical" evidence="8">
    <location>
        <begin position="510"/>
        <end position="528"/>
    </location>
</feature>
<feature type="transmembrane region" description="Helical" evidence="8">
    <location>
        <begin position="85"/>
        <end position="109"/>
    </location>
</feature>
<feature type="transmembrane region" description="Helical" evidence="8">
    <location>
        <begin position="327"/>
        <end position="354"/>
    </location>
</feature>
<dbReference type="GO" id="GO:0009267">
    <property type="term" value="P:cellular response to starvation"/>
    <property type="evidence" value="ECO:0007669"/>
    <property type="project" value="InterPro"/>
</dbReference>
<evidence type="ECO:0000256" key="3">
    <source>
        <dbReference type="ARBA" id="ARBA00022475"/>
    </source>
</evidence>
<comment type="similarity">
    <text evidence="2">Belongs to the peptide transporter carbon starvation (CstA) (TC 2.A.114) family.</text>
</comment>
<dbReference type="Proteomes" id="UP000553209">
    <property type="component" value="Unassembled WGS sequence"/>
</dbReference>
<feature type="transmembrane region" description="Helical" evidence="8">
    <location>
        <begin position="224"/>
        <end position="246"/>
    </location>
</feature>
<evidence type="ECO:0000256" key="4">
    <source>
        <dbReference type="ARBA" id="ARBA00022692"/>
    </source>
</evidence>
<feature type="transmembrane region" description="Helical" evidence="8">
    <location>
        <begin position="187"/>
        <end position="204"/>
    </location>
</feature>
<feature type="compositionally biased region" description="Basic and acidic residues" evidence="7">
    <location>
        <begin position="586"/>
        <end position="595"/>
    </location>
</feature>
<dbReference type="AlphaFoldDB" id="A0A7X6MH33"/>
<gene>
    <name evidence="10" type="ORF">HGB44_16750</name>
</gene>
<feature type="transmembrane region" description="Helical" evidence="8">
    <location>
        <begin position="162"/>
        <end position="180"/>
    </location>
</feature>
<feature type="domain" description="CstA N-terminal" evidence="9">
    <location>
        <begin position="3"/>
        <end position="526"/>
    </location>
</feature>
<dbReference type="PANTHER" id="PTHR30252:SF0">
    <property type="entry name" value="PEPTIDE TRANSPORTER CSTA"/>
    <property type="match status" value="1"/>
</dbReference>
<feature type="transmembrane region" description="Helical" evidence="8">
    <location>
        <begin position="292"/>
        <end position="315"/>
    </location>
</feature>
<feature type="region of interest" description="Disordered" evidence="7">
    <location>
        <begin position="573"/>
        <end position="595"/>
    </location>
</feature>
<keyword evidence="11" id="KW-1185">Reference proteome</keyword>
<evidence type="ECO:0000313" key="11">
    <source>
        <dbReference type="Proteomes" id="UP000553209"/>
    </source>
</evidence>
<evidence type="ECO:0000256" key="5">
    <source>
        <dbReference type="ARBA" id="ARBA00022989"/>
    </source>
</evidence>
<sequence length="595" mass="63051">MPAVAVLLGTLAIFALAYRFYSAYLAKRVYALDPSFATPAHTLQDGVDYVPTNKHIVLAHHFISVAGAAPIVGPAIGVFWGWGPALLWVILGTIFGSGAHDFGSIVVSLRSKGRSIGTLAGDVIGSRARILFLLIIFFLVTLVNAVFAIVISGLFVGTPESVLPTLVTIPLAIAVGQVVYRRRTAALLPSIIALLLVYACIPLGQLLPISLAPVAEATGITENLLWIVIVFAYAFVASRLPVWLLLQPRDYINQQQMIVALLVIMGGVIVGMDTIAAPLFRDTPAGSPPIFPLLFITIACGAVSGFHSLVASGTTSKQIDKETDARYVGYLSSLGEGTLALCSILACTAGVMVYSANSGVEWGTLYVDWEAASADPQGMFVQGVAGFASNIGVPESTALVFGALVIVSFAVTTLDTAVRLKRYIIQEIATIAADRFSSGSAPHRAMSFLARNITVATLIAVLIPLALTLVPGDFAVGTLWLLFGTTNQLTAGLALSVIAVWVTKRHRNPVMILIPLVFLAVMTVWALVLQLRDFAVSGDAMQTFLLAPLDGVILLLSLWMMVEAAIALNKARKSPPVAETETEETAAGRDEGEGR</sequence>
<evidence type="ECO:0000256" key="6">
    <source>
        <dbReference type="ARBA" id="ARBA00023136"/>
    </source>
</evidence>
<feature type="transmembrane region" description="Helical" evidence="8">
    <location>
        <begin position="479"/>
        <end position="503"/>
    </location>
</feature>
<feature type="transmembrane region" description="Helical" evidence="8">
    <location>
        <begin position="448"/>
        <end position="467"/>
    </location>
</feature>
<keyword evidence="5 8" id="KW-1133">Transmembrane helix</keyword>
<feature type="transmembrane region" description="Helical" evidence="8">
    <location>
        <begin position="258"/>
        <end position="280"/>
    </location>
</feature>
<dbReference type="InterPro" id="IPR003706">
    <property type="entry name" value="CstA_N"/>
</dbReference>
<dbReference type="InterPro" id="IPR051605">
    <property type="entry name" value="CstA"/>
</dbReference>
<comment type="caution">
    <text evidence="10">The sequence shown here is derived from an EMBL/GenBank/DDBJ whole genome shotgun (WGS) entry which is preliminary data.</text>
</comment>
<protein>
    <submittedName>
        <fullName evidence="10">Carbon starvation protein A</fullName>
    </submittedName>
</protein>
<dbReference type="EMBL" id="JAAXPG010000015">
    <property type="protein sequence ID" value="NKY99300.1"/>
    <property type="molecule type" value="Genomic_DNA"/>
</dbReference>
<keyword evidence="6 8" id="KW-0472">Membrane</keyword>
<name>A0A7X6MH33_9ACTN</name>
<evidence type="ECO:0000313" key="10">
    <source>
        <dbReference type="EMBL" id="NKY99300.1"/>
    </source>
</evidence>
<evidence type="ECO:0000256" key="2">
    <source>
        <dbReference type="ARBA" id="ARBA00007755"/>
    </source>
</evidence>
<keyword evidence="3" id="KW-1003">Cell membrane</keyword>
<dbReference type="Pfam" id="PF02554">
    <property type="entry name" value="CstA"/>
    <property type="match status" value="1"/>
</dbReference>
<keyword evidence="4 8" id="KW-0812">Transmembrane</keyword>
<proteinExistence type="inferred from homology"/>